<evidence type="ECO:0000313" key="2">
    <source>
        <dbReference type="Proteomes" id="UP000299102"/>
    </source>
</evidence>
<evidence type="ECO:0000313" key="1">
    <source>
        <dbReference type="EMBL" id="GBP00186.1"/>
    </source>
</evidence>
<dbReference type="Proteomes" id="UP000299102">
    <property type="component" value="Unassembled WGS sequence"/>
</dbReference>
<proteinExistence type="predicted"/>
<protein>
    <submittedName>
        <fullName evidence="1">Uncharacterized protein</fullName>
    </submittedName>
</protein>
<accession>A0A4C1SE94</accession>
<keyword evidence="2" id="KW-1185">Reference proteome</keyword>
<dbReference type="EMBL" id="BGZK01000005">
    <property type="protein sequence ID" value="GBP00186.1"/>
    <property type="molecule type" value="Genomic_DNA"/>
</dbReference>
<comment type="caution">
    <text evidence="1">The sequence shown here is derived from an EMBL/GenBank/DDBJ whole genome shotgun (WGS) entry which is preliminary data.</text>
</comment>
<name>A0A4C1SE94_EUMVA</name>
<organism evidence="1 2">
    <name type="scientific">Eumeta variegata</name>
    <name type="common">Bagworm moth</name>
    <name type="synonym">Eumeta japonica</name>
    <dbReference type="NCBI Taxonomy" id="151549"/>
    <lineage>
        <taxon>Eukaryota</taxon>
        <taxon>Metazoa</taxon>
        <taxon>Ecdysozoa</taxon>
        <taxon>Arthropoda</taxon>
        <taxon>Hexapoda</taxon>
        <taxon>Insecta</taxon>
        <taxon>Pterygota</taxon>
        <taxon>Neoptera</taxon>
        <taxon>Endopterygota</taxon>
        <taxon>Lepidoptera</taxon>
        <taxon>Glossata</taxon>
        <taxon>Ditrysia</taxon>
        <taxon>Tineoidea</taxon>
        <taxon>Psychidae</taxon>
        <taxon>Oiketicinae</taxon>
        <taxon>Eumeta</taxon>
    </lineage>
</organism>
<gene>
    <name evidence="1" type="ORF">EVAR_821_1</name>
</gene>
<reference evidence="1 2" key="1">
    <citation type="journal article" date="2019" name="Commun. Biol.">
        <title>The bagworm genome reveals a unique fibroin gene that provides high tensile strength.</title>
        <authorList>
            <person name="Kono N."/>
            <person name="Nakamura H."/>
            <person name="Ohtoshi R."/>
            <person name="Tomita M."/>
            <person name="Numata K."/>
            <person name="Arakawa K."/>
        </authorList>
    </citation>
    <scope>NUCLEOTIDE SEQUENCE [LARGE SCALE GENOMIC DNA]</scope>
</reference>
<dbReference type="AlphaFoldDB" id="A0A4C1SE94"/>
<sequence length="159" mass="17713">MTNHTCRNGIDNDMLVLYNRLEADENRCMSLTISMVSLDRSKESLLDCGRREPSSERENGYRLRSSYVTVLVDISGSIDGLGGVEWVVATSRLVLPVVVVPARVVVRAMVPLHVVDHPVRRYQVSVVRDRHAADPRGAAPVPVPAAVRDQLYWNVHPMA</sequence>